<dbReference type="RefSeq" id="WP_378254705.1">
    <property type="nucleotide sequence ID" value="NZ_JBHSIT010000003.1"/>
</dbReference>
<reference evidence="5" key="1">
    <citation type="journal article" date="2019" name="Int. J. Syst. Evol. Microbiol.">
        <title>The Global Catalogue of Microorganisms (GCM) 10K type strain sequencing project: providing services to taxonomists for standard genome sequencing and annotation.</title>
        <authorList>
            <consortium name="The Broad Institute Genomics Platform"/>
            <consortium name="The Broad Institute Genome Sequencing Center for Infectious Disease"/>
            <person name="Wu L."/>
            <person name="Ma J."/>
        </authorList>
    </citation>
    <scope>NUCLEOTIDE SEQUENCE [LARGE SCALE GENOMIC DNA]</scope>
    <source>
        <strain evidence="5">KLKA75</strain>
    </source>
</reference>
<dbReference type="PANTHER" id="PTHR43586:SF8">
    <property type="entry name" value="CYSTEINE DESULFURASE 1, CHLOROPLASTIC"/>
    <property type="match status" value="1"/>
</dbReference>
<evidence type="ECO:0000256" key="1">
    <source>
        <dbReference type="ARBA" id="ARBA00001933"/>
    </source>
</evidence>
<dbReference type="InterPro" id="IPR015422">
    <property type="entry name" value="PyrdxlP-dep_Trfase_small"/>
</dbReference>
<comment type="cofactor">
    <cofactor evidence="1">
        <name>pyridoxal 5'-phosphate</name>
        <dbReference type="ChEBI" id="CHEBI:597326"/>
    </cofactor>
</comment>
<evidence type="ECO:0000259" key="3">
    <source>
        <dbReference type="Pfam" id="PF00266"/>
    </source>
</evidence>
<comment type="caution">
    <text evidence="4">The sequence shown here is derived from an EMBL/GenBank/DDBJ whole genome shotgun (WGS) entry which is preliminary data.</text>
</comment>
<dbReference type="EMBL" id="JBHSIT010000003">
    <property type="protein sequence ID" value="MFC4908259.1"/>
    <property type="molecule type" value="Genomic_DNA"/>
</dbReference>
<dbReference type="InterPro" id="IPR000192">
    <property type="entry name" value="Aminotrans_V_dom"/>
</dbReference>
<dbReference type="GO" id="GO:0008483">
    <property type="term" value="F:transaminase activity"/>
    <property type="evidence" value="ECO:0007669"/>
    <property type="project" value="UniProtKB-KW"/>
</dbReference>
<organism evidence="4 5">
    <name type="scientific">Actinomadura gamaensis</name>
    <dbReference type="NCBI Taxonomy" id="1763541"/>
    <lineage>
        <taxon>Bacteria</taxon>
        <taxon>Bacillati</taxon>
        <taxon>Actinomycetota</taxon>
        <taxon>Actinomycetes</taxon>
        <taxon>Streptosporangiales</taxon>
        <taxon>Thermomonosporaceae</taxon>
        <taxon>Actinomadura</taxon>
    </lineage>
</organism>
<evidence type="ECO:0000313" key="4">
    <source>
        <dbReference type="EMBL" id="MFC4908259.1"/>
    </source>
</evidence>
<keyword evidence="2" id="KW-0663">Pyridoxal phosphate</keyword>
<keyword evidence="4" id="KW-0808">Transferase</keyword>
<accession>A0ABV9TWB1</accession>
<keyword evidence="4" id="KW-0032">Aminotransferase</keyword>
<dbReference type="Gene3D" id="3.90.1150.10">
    <property type="entry name" value="Aspartate Aminotransferase, domain 1"/>
    <property type="match status" value="1"/>
</dbReference>
<protein>
    <submittedName>
        <fullName evidence="4">Aminotransferase class V-fold PLP-dependent enzyme</fullName>
    </submittedName>
</protein>
<dbReference type="InterPro" id="IPR015424">
    <property type="entry name" value="PyrdxlP-dep_Trfase"/>
</dbReference>
<keyword evidence="5" id="KW-1185">Reference proteome</keyword>
<gene>
    <name evidence="4" type="ORF">ACFPCY_13065</name>
</gene>
<dbReference type="Pfam" id="PF00266">
    <property type="entry name" value="Aminotran_5"/>
    <property type="match status" value="1"/>
</dbReference>
<dbReference type="InterPro" id="IPR015421">
    <property type="entry name" value="PyrdxlP-dep_Trfase_major"/>
</dbReference>
<dbReference type="SUPFAM" id="SSF53383">
    <property type="entry name" value="PLP-dependent transferases"/>
    <property type="match status" value="1"/>
</dbReference>
<dbReference type="Proteomes" id="UP001595872">
    <property type="component" value="Unassembled WGS sequence"/>
</dbReference>
<feature type="domain" description="Aminotransferase class V" evidence="3">
    <location>
        <begin position="37"/>
        <end position="396"/>
    </location>
</feature>
<name>A0ABV9TWB1_9ACTN</name>
<proteinExistence type="predicted"/>
<dbReference type="Gene3D" id="3.40.640.10">
    <property type="entry name" value="Type I PLP-dependent aspartate aminotransferase-like (Major domain)"/>
    <property type="match status" value="1"/>
</dbReference>
<evidence type="ECO:0000256" key="2">
    <source>
        <dbReference type="ARBA" id="ARBA00022898"/>
    </source>
</evidence>
<dbReference type="PANTHER" id="PTHR43586">
    <property type="entry name" value="CYSTEINE DESULFURASE"/>
    <property type="match status" value="1"/>
</dbReference>
<evidence type="ECO:0000313" key="5">
    <source>
        <dbReference type="Proteomes" id="UP001595872"/>
    </source>
</evidence>
<sequence>MTTEAGLPGTTPAFDAVATAVRADLPILRPDGGPPLVYLDSAATSLTPEPVIDAITGYYRDVGASVHRGKHMLSDIASTRFEQVRAQVATEVGGGTRQVAFVPNTTAALNTVAAGLPLDRGDLVLAPLDVHHSNLLPWRARATVRMIPLTPEATPDLGAYAELLRLRPKVVAVSACSNVTGRFAPAEEMARMAHEAGALFVLDAAQSAPHGRIRLAATGADYAAFSAHKMLGPTGIGILYGRLAELAPSVLGGGTVDWVDLAGHRLRDEPHHLEPGTPHVAGVYGLGATLDYLRGLGWDAVAAHDATLTRLLYEEIARRPYLRPLGGPGHRDRAAIASLRLPPGADVDEVARMLSDSYRVMCRSGKLCAQPMVDGDGDGRPVLRISAYVYTTPEELGIAFAALDEVLTVTGVPLG</sequence>